<keyword evidence="1" id="KW-0812">Transmembrane</keyword>
<comment type="caution">
    <text evidence="2">The sequence shown here is derived from an EMBL/GenBank/DDBJ whole genome shotgun (WGS) entry which is preliminary data.</text>
</comment>
<dbReference type="EMBL" id="AYSV01000070">
    <property type="protein sequence ID" value="ETD72293.1"/>
    <property type="molecule type" value="Genomic_DNA"/>
</dbReference>
<dbReference type="OrthoDB" id="5402100at2"/>
<dbReference type="Proteomes" id="UP000018766">
    <property type="component" value="Unassembled WGS sequence"/>
</dbReference>
<keyword evidence="1" id="KW-0472">Membrane</keyword>
<feature type="transmembrane region" description="Helical" evidence="1">
    <location>
        <begin position="6"/>
        <end position="26"/>
    </location>
</feature>
<dbReference type="RefSeq" id="WP_023950500.1">
    <property type="nucleotide sequence ID" value="NZ_AYSV01000070.1"/>
</dbReference>
<name>V8G8K9_9BURK</name>
<feature type="transmembrane region" description="Helical" evidence="1">
    <location>
        <begin position="86"/>
        <end position="105"/>
    </location>
</feature>
<keyword evidence="1" id="KW-1133">Transmembrane helix</keyword>
<gene>
    <name evidence="2" type="ORF">V757_05340</name>
</gene>
<evidence type="ECO:0000313" key="3">
    <source>
        <dbReference type="Proteomes" id="UP000018766"/>
    </source>
</evidence>
<sequence>MAEYVDIALTWLLFLSLFPIAGFWLYRAYRMGVKKDYSLVALKRGVPAINPRKFILADTILHLLAGLMIVYAIYGVVIEGWHYNDWTAVAGSTIWCKVIFSFIMGRHAHPPKPKKAVA</sequence>
<proteinExistence type="predicted"/>
<reference evidence="2 3" key="1">
    <citation type="submission" date="2013-11" db="EMBL/GenBank/DDBJ databases">
        <title>Genomic analysis of Pelistega sp. HM-7.</title>
        <authorList>
            <person name="Kumbhare S.V."/>
            <person name="Shetty S.A."/>
            <person name="Sharma O."/>
            <person name="Dhotre D.P."/>
        </authorList>
    </citation>
    <scope>NUCLEOTIDE SEQUENCE [LARGE SCALE GENOMIC DNA]</scope>
    <source>
        <strain evidence="2 3">HM-7</strain>
    </source>
</reference>
<protein>
    <submittedName>
        <fullName evidence="2">Uncharacterized protein</fullName>
    </submittedName>
</protein>
<accession>V8G8K9</accession>
<dbReference type="AlphaFoldDB" id="V8G8K9"/>
<feature type="transmembrane region" description="Helical" evidence="1">
    <location>
        <begin position="54"/>
        <end position="74"/>
    </location>
</feature>
<evidence type="ECO:0000313" key="2">
    <source>
        <dbReference type="EMBL" id="ETD72293.1"/>
    </source>
</evidence>
<keyword evidence="3" id="KW-1185">Reference proteome</keyword>
<evidence type="ECO:0000256" key="1">
    <source>
        <dbReference type="SAM" id="Phobius"/>
    </source>
</evidence>
<organism evidence="2 3">
    <name type="scientific">Pelistega indica</name>
    <dbReference type="NCBI Taxonomy" id="1414851"/>
    <lineage>
        <taxon>Bacteria</taxon>
        <taxon>Pseudomonadati</taxon>
        <taxon>Pseudomonadota</taxon>
        <taxon>Betaproteobacteria</taxon>
        <taxon>Burkholderiales</taxon>
        <taxon>Alcaligenaceae</taxon>
        <taxon>Pelistega</taxon>
    </lineage>
</organism>